<dbReference type="Pfam" id="PF06527">
    <property type="entry name" value="TniQ"/>
    <property type="match status" value="1"/>
</dbReference>
<reference evidence="2 3" key="1">
    <citation type="submission" date="2017-08" db="EMBL/GenBank/DDBJ databases">
        <authorList>
            <person name="de Groot N.N."/>
        </authorList>
    </citation>
    <scope>NUCLEOTIDE SEQUENCE [LARGE SCALE GENOMIC DNA]</scope>
    <source>
        <strain evidence="2 3">USBA 78</strain>
    </source>
</reference>
<dbReference type="EMBL" id="OBMM01000003">
    <property type="protein sequence ID" value="SOC20418.1"/>
    <property type="molecule type" value="Genomic_DNA"/>
</dbReference>
<dbReference type="RefSeq" id="WP_170954134.1">
    <property type="nucleotide sequence ID" value="NZ_OBMM01000003.1"/>
</dbReference>
<evidence type="ECO:0000313" key="2">
    <source>
        <dbReference type="EMBL" id="SOC20418.1"/>
    </source>
</evidence>
<protein>
    <submittedName>
        <fullName evidence="2">TniQ protein</fullName>
    </submittedName>
</protein>
<sequence length="526" mass="59442">MAVSKKLLFGTGPVANESLVSYLIRLAELNLYTRMSWIGSLVGLGLADGSVNKVRANLGKLTEVVDVQEEQLTPLFHYSSRYGNHSHVSLPTGEIISRDHLSWPASRMCFYCAAESGYISRLWDLKCVTHCPIHGTCITEVCPSCGERATLDRGSLLPCIPGCPLKLEEHKCGVETFGLMRLLSNKFMGTNYSLLRYGFPKELVNGDISIVLQSLSLLLEVVSCTSIDEGKGIKELQRDDFGRAIDEVSVLLSKWPKRMPHILKFLPSENENQSSAISPRQEFGFLYRRVRENQQSLQFFFDALVQHVNGPDNNKVITKRGSPSMLEGDERRLYVPARSAGAFLGMGRAKLKHLYNWGHIQGKYVQTGYGKTLWVNRESLEQYAELQRHLVRPRELALSLNVSRQTVRSLRKANVLPCVHGSEKDGWHVCCYDKRIVSEWLETLKQKCVKTHTESGFLSLKEAVFKFNKQGLSYGKLLTAIDEGVLTIYLRKKRGEFGLSVFRVRETQLVKWYGPPEPEMHNHDGS</sequence>
<dbReference type="Proteomes" id="UP000219068">
    <property type="component" value="Unassembled WGS sequence"/>
</dbReference>
<dbReference type="AlphaFoldDB" id="A0A285TFB4"/>
<gene>
    <name evidence="2" type="ORF">SAMN05428964_10384</name>
</gene>
<accession>A0A285TFB4</accession>
<feature type="domain" description="TniQ" evidence="1">
    <location>
        <begin position="11"/>
        <end position="136"/>
    </location>
</feature>
<evidence type="ECO:0000259" key="1">
    <source>
        <dbReference type="Pfam" id="PF06527"/>
    </source>
</evidence>
<evidence type="ECO:0000313" key="3">
    <source>
        <dbReference type="Proteomes" id="UP000219068"/>
    </source>
</evidence>
<dbReference type="InterPro" id="IPR009492">
    <property type="entry name" value="TniQ"/>
</dbReference>
<name>A0A285TFB4_9PROT</name>
<proteinExistence type="predicted"/>
<organism evidence="2 3">
    <name type="scientific">Thalassospira xiamenensis</name>
    <dbReference type="NCBI Taxonomy" id="220697"/>
    <lineage>
        <taxon>Bacteria</taxon>
        <taxon>Pseudomonadati</taxon>
        <taxon>Pseudomonadota</taxon>
        <taxon>Alphaproteobacteria</taxon>
        <taxon>Rhodospirillales</taxon>
        <taxon>Thalassospiraceae</taxon>
        <taxon>Thalassospira</taxon>
    </lineage>
</organism>